<feature type="domain" description="DUF5117" evidence="3">
    <location>
        <begin position="124"/>
        <end position="322"/>
    </location>
</feature>
<evidence type="ECO:0000313" key="4">
    <source>
        <dbReference type="EMBL" id="MET7012939.1"/>
    </source>
</evidence>
<keyword evidence="4" id="KW-0645">Protease</keyword>
<feature type="chain" id="PRO_5047143855" evidence="1">
    <location>
        <begin position="23"/>
        <end position="888"/>
    </location>
</feature>
<dbReference type="RefSeq" id="WP_354599404.1">
    <property type="nucleotide sequence ID" value="NZ_JBEWZI010000002.1"/>
</dbReference>
<name>A0ABV2TG95_9RHOO</name>
<comment type="caution">
    <text evidence="4">The sequence shown here is derived from an EMBL/GenBank/DDBJ whole genome shotgun (WGS) entry which is preliminary data.</text>
</comment>
<dbReference type="PANTHER" id="PTHR38478:SF1">
    <property type="entry name" value="ZINC DEPENDENT METALLOPROTEASE DOMAIN LIPOPROTEIN"/>
    <property type="match status" value="1"/>
</dbReference>
<keyword evidence="4" id="KW-0482">Metalloprotease</keyword>
<dbReference type="GO" id="GO:0008237">
    <property type="term" value="F:metallopeptidase activity"/>
    <property type="evidence" value="ECO:0007669"/>
    <property type="project" value="UniProtKB-KW"/>
</dbReference>
<organism evidence="4 5">
    <name type="scientific">Uliginosibacterium flavum</name>
    <dbReference type="NCBI Taxonomy" id="1396831"/>
    <lineage>
        <taxon>Bacteria</taxon>
        <taxon>Pseudomonadati</taxon>
        <taxon>Pseudomonadota</taxon>
        <taxon>Betaproteobacteria</taxon>
        <taxon>Rhodocyclales</taxon>
        <taxon>Zoogloeaceae</taxon>
        <taxon>Uliginosibacterium</taxon>
    </lineage>
</organism>
<dbReference type="SUPFAM" id="SSF55486">
    <property type="entry name" value="Metalloproteases ('zincins'), catalytic domain"/>
    <property type="match status" value="1"/>
</dbReference>
<keyword evidence="5" id="KW-1185">Reference proteome</keyword>
<dbReference type="PROSITE" id="PS51257">
    <property type="entry name" value="PROKAR_LIPOPROTEIN"/>
    <property type="match status" value="1"/>
</dbReference>
<dbReference type="InterPro" id="IPR024079">
    <property type="entry name" value="MetalloPept_cat_dom_sf"/>
</dbReference>
<evidence type="ECO:0000259" key="2">
    <source>
        <dbReference type="Pfam" id="PF16313"/>
    </source>
</evidence>
<gene>
    <name evidence="4" type="ORF">ABXR19_01980</name>
</gene>
<keyword evidence="4" id="KW-0378">Hydrolase</keyword>
<evidence type="ECO:0000259" key="3">
    <source>
        <dbReference type="Pfam" id="PF17148"/>
    </source>
</evidence>
<dbReference type="Gene3D" id="3.40.390.10">
    <property type="entry name" value="Collagenase (Catalytic Domain)"/>
    <property type="match status" value="1"/>
</dbReference>
<evidence type="ECO:0000313" key="5">
    <source>
        <dbReference type="Proteomes" id="UP001549691"/>
    </source>
</evidence>
<evidence type="ECO:0000256" key="1">
    <source>
        <dbReference type="SAM" id="SignalP"/>
    </source>
</evidence>
<keyword evidence="1" id="KW-0732">Signal</keyword>
<sequence length="888" mass="97103">MLSKRFSWFALCGLCALLAACAGTPQHAPSAKPVNTKPSAIGAAKPVVAPVASASAPAIPSNPNLKPYAEVIKDFTRLPGYLTVYKKDERYIIELKESDFAQPFFFTTQRSQGIGERGLWGSMMLESGVGSFVRYSDRIHWIERNTSFVAPNNAPLQRAVADGFSDSLRGAAAILSQPEPKTHAILVDLNALVLSDFSGTATLLQSIYRQPYQFDRNNTLIRQARAEKAETSFDIRAHYAAAALSIATPGLPIPPSVPATLPDPRSMFFGFTLSFSPLPDLMTPRAADARVGYFKTTQRNFDNDFSASNRQHLIHRWRLEKKDPAAELSIPKQPITFWLDRNIPANYREAVTHGILAWNPAFEAIGFKEAIAVKQQPDDAQWRSSERDYATVKWYLATDNAVAIGPSLVDHRSGEILDADVIITDFWTRGPRQQAVQDILPRTHAHDGEDCQYAVSAFAEMQQALDLRVARGEIAPDGPEAEAFVQDALAAVVTHEIGHALGLTHNFRASNAYTLTQLRDPAFVAKNGIATSVMDYVPYNTPAKGQRDTEYMQKRIGPYDYWAIEYGYKPLPADSETAALRDIAGRAAHNPSLAYGDDNDAGGGGLTAGIDPATGRFDLGDDPVAYFRQRLLLSHELWDALARRAPDGSISEAADTRSTVLRSLSALGSAASNAARNIGGVSVTRHTSPAQREAFSALPATTQRVTLAALSQGLFQPASFRIDPALLRRLAPNALDNNSAEQLPLAGLVLQLQTGVLDQLFSDRLSIRLLEAELSTAASTDRFRLAELHTGLRQDIWQELKSSNNIDLMRRNLQRAHLSRLSAIVLRANPGTPADARALARYEAHALQATLRAALQQGGRNIETQAHLQESLATLDEALRAPLLRTNP</sequence>
<dbReference type="InterPro" id="IPR033413">
    <property type="entry name" value="DUF5117"/>
</dbReference>
<protein>
    <submittedName>
        <fullName evidence="4">Zinc-dependent metalloprotease</fullName>
    </submittedName>
</protein>
<dbReference type="Proteomes" id="UP001549691">
    <property type="component" value="Unassembled WGS sequence"/>
</dbReference>
<dbReference type="EMBL" id="JBEWZI010000002">
    <property type="protein sequence ID" value="MET7012939.1"/>
    <property type="molecule type" value="Genomic_DNA"/>
</dbReference>
<feature type="signal peptide" evidence="1">
    <location>
        <begin position="1"/>
        <end position="22"/>
    </location>
</feature>
<dbReference type="InterPro" id="IPR034032">
    <property type="entry name" value="Zn_MMP-like_bac"/>
</dbReference>
<dbReference type="Pfam" id="PF17148">
    <property type="entry name" value="DUF5117"/>
    <property type="match status" value="1"/>
</dbReference>
<dbReference type="PANTHER" id="PTHR38478">
    <property type="entry name" value="PEPTIDASE M1A AND M12B"/>
    <property type="match status" value="1"/>
</dbReference>
<proteinExistence type="predicted"/>
<accession>A0ABV2TG95</accession>
<reference evidence="4 5" key="1">
    <citation type="submission" date="2024-07" db="EMBL/GenBank/DDBJ databases">
        <title>Uliginosibacterium flavum JJ3220;KACC:17644.</title>
        <authorList>
            <person name="Kim M.K."/>
        </authorList>
    </citation>
    <scope>NUCLEOTIDE SEQUENCE [LARGE SCALE GENOMIC DNA]</scope>
    <source>
        <strain evidence="4 5">KACC:17644</strain>
    </source>
</reference>
<dbReference type="Pfam" id="PF16313">
    <property type="entry name" value="DUF4953"/>
    <property type="match status" value="1"/>
</dbReference>
<feature type="domain" description="EcxA zinc-binding" evidence="2">
    <location>
        <begin position="480"/>
        <end position="802"/>
    </location>
</feature>
<dbReference type="InterPro" id="IPR032534">
    <property type="entry name" value="EcxA_zinc-bd"/>
</dbReference>
<dbReference type="CDD" id="cd04276">
    <property type="entry name" value="ZnMc_MMP_like_2"/>
    <property type="match status" value="1"/>
</dbReference>